<evidence type="ECO:0000256" key="9">
    <source>
        <dbReference type="ARBA" id="ARBA00022490"/>
    </source>
</evidence>
<evidence type="ECO:0000256" key="14">
    <source>
        <dbReference type="ARBA" id="ARBA00022777"/>
    </source>
</evidence>
<keyword evidence="8 17" id="KW-0813">Transport</keyword>
<comment type="catalytic activity">
    <reaction evidence="1 17">
        <text>L-histidyl-[protein] + phosphoenolpyruvate = N(pros)-phospho-L-histidyl-[protein] + pyruvate</text>
        <dbReference type="Rhea" id="RHEA:23880"/>
        <dbReference type="Rhea" id="RHEA-COMP:9745"/>
        <dbReference type="Rhea" id="RHEA-COMP:9746"/>
        <dbReference type="ChEBI" id="CHEBI:15361"/>
        <dbReference type="ChEBI" id="CHEBI:29979"/>
        <dbReference type="ChEBI" id="CHEBI:58702"/>
        <dbReference type="ChEBI" id="CHEBI:64837"/>
        <dbReference type="EC" id="2.7.3.9"/>
    </reaction>
</comment>
<feature type="binding site" evidence="19">
    <location>
        <begin position="439"/>
        <end position="440"/>
    </location>
    <ligand>
        <name>phosphoenolpyruvate</name>
        <dbReference type="ChEBI" id="CHEBI:58702"/>
    </ligand>
</feature>
<dbReference type="InterPro" id="IPR015813">
    <property type="entry name" value="Pyrv/PenolPyrv_kinase-like_dom"/>
</dbReference>
<dbReference type="Gene3D" id="3.50.30.10">
    <property type="entry name" value="Phosphohistidine domain"/>
    <property type="match status" value="1"/>
</dbReference>
<proteinExistence type="inferred from homology"/>
<evidence type="ECO:0000256" key="6">
    <source>
        <dbReference type="ARBA" id="ARBA00012232"/>
    </source>
</evidence>
<dbReference type="GO" id="GO:0046872">
    <property type="term" value="F:metal ion binding"/>
    <property type="evidence" value="ECO:0007669"/>
    <property type="project" value="UniProtKB-KW"/>
</dbReference>
<keyword evidence="9 17" id="KW-0963">Cytoplasm</keyword>
<evidence type="ECO:0000256" key="20">
    <source>
        <dbReference type="PIRSR" id="PIRSR000732-3"/>
    </source>
</evidence>
<dbReference type="InterPro" id="IPR040442">
    <property type="entry name" value="Pyrv_kinase-like_dom_sf"/>
</dbReference>
<keyword evidence="12 17" id="KW-0598">Phosphotransferase system</keyword>
<dbReference type="EMBL" id="DYZF01000266">
    <property type="protein sequence ID" value="HJE52375.1"/>
    <property type="molecule type" value="Genomic_DNA"/>
</dbReference>
<evidence type="ECO:0000256" key="8">
    <source>
        <dbReference type="ARBA" id="ARBA00022448"/>
    </source>
</evidence>
<dbReference type="PIRSF" id="PIRSF000732">
    <property type="entry name" value="PTS_enzyme_I"/>
    <property type="match status" value="1"/>
</dbReference>
<reference evidence="24" key="2">
    <citation type="submission" date="2021-09" db="EMBL/GenBank/DDBJ databases">
        <authorList>
            <person name="Gilroy R."/>
        </authorList>
    </citation>
    <scope>NUCLEOTIDE SEQUENCE</scope>
    <source>
        <strain evidence="24">ChiGjej3B3-7470</strain>
    </source>
</reference>
<evidence type="ECO:0000313" key="25">
    <source>
        <dbReference type="Proteomes" id="UP000712713"/>
    </source>
</evidence>
<feature type="active site" description="Tele-phosphohistidine intermediate" evidence="18">
    <location>
        <position position="192"/>
    </location>
</feature>
<evidence type="ECO:0000256" key="16">
    <source>
        <dbReference type="ARBA" id="ARBA00033235"/>
    </source>
</evidence>
<dbReference type="EC" id="2.7.3.9" evidence="6 17"/>
<dbReference type="Proteomes" id="UP000712713">
    <property type="component" value="Unassembled WGS sequence"/>
</dbReference>
<evidence type="ECO:0000256" key="17">
    <source>
        <dbReference type="PIRNR" id="PIRNR000732"/>
    </source>
</evidence>
<dbReference type="InterPro" id="IPR036637">
    <property type="entry name" value="Phosphohistidine_dom_sf"/>
</dbReference>
<dbReference type="AlphaFoldDB" id="A0A921ES01"/>
<evidence type="ECO:0000256" key="1">
    <source>
        <dbReference type="ARBA" id="ARBA00000683"/>
    </source>
</evidence>
<feature type="binding site" evidence="20">
    <location>
        <position position="416"/>
    </location>
    <ligand>
        <name>Mg(2+)</name>
        <dbReference type="ChEBI" id="CHEBI:18420"/>
    </ligand>
</feature>
<feature type="binding site" evidence="19">
    <location>
        <position position="450"/>
    </location>
    <ligand>
        <name>phosphoenolpyruvate</name>
        <dbReference type="ChEBI" id="CHEBI:58702"/>
    </ligand>
</feature>
<dbReference type="Gene3D" id="3.20.20.60">
    <property type="entry name" value="Phosphoenolpyruvate-binding domains"/>
    <property type="match status" value="1"/>
</dbReference>
<dbReference type="Pfam" id="PF05524">
    <property type="entry name" value="PEP-utilisers_N"/>
    <property type="match status" value="1"/>
</dbReference>
<evidence type="ECO:0000256" key="2">
    <source>
        <dbReference type="ARBA" id="ARBA00001946"/>
    </source>
</evidence>
<dbReference type="GO" id="GO:0008965">
    <property type="term" value="F:phosphoenolpyruvate-protein phosphotransferase activity"/>
    <property type="evidence" value="ECO:0007669"/>
    <property type="project" value="UniProtKB-EC"/>
</dbReference>
<evidence type="ECO:0000256" key="12">
    <source>
        <dbReference type="ARBA" id="ARBA00022683"/>
    </source>
</evidence>
<evidence type="ECO:0000256" key="5">
    <source>
        <dbReference type="ARBA" id="ARBA00007837"/>
    </source>
</evidence>
<dbReference type="InterPro" id="IPR024692">
    <property type="entry name" value="PTS_EI"/>
</dbReference>
<comment type="similarity">
    <text evidence="5 17">Belongs to the PEP-utilizing enzyme family.</text>
</comment>
<dbReference type="Gene3D" id="1.10.274.10">
    <property type="entry name" value="PtsI, HPr-binding domain"/>
    <property type="match status" value="1"/>
</dbReference>
<dbReference type="Pfam" id="PF02896">
    <property type="entry name" value="PEP-utilizers_C"/>
    <property type="match status" value="1"/>
</dbReference>
<dbReference type="InterPro" id="IPR050499">
    <property type="entry name" value="PEP-utilizing_PTS_enzyme"/>
</dbReference>
<evidence type="ECO:0000259" key="23">
    <source>
        <dbReference type="Pfam" id="PF05524"/>
    </source>
</evidence>
<dbReference type="SUPFAM" id="SSF51621">
    <property type="entry name" value="Phosphoenolpyruvate/pyruvate domain"/>
    <property type="match status" value="1"/>
</dbReference>
<dbReference type="PRINTS" id="PR01736">
    <property type="entry name" value="PHPHTRNFRASE"/>
</dbReference>
<sequence>MTHESSSQEMTLTGVGVSSGVAVGPIAIVVPPQPLPDDEPPSADPVADLALLAAVLEAVAEDLDERAGRLDGEAADMVAAAAMIARDPGLVDAIEVKLAEGLGPAHALRGAFDGFADQLLTLGGYLAERVSDLRDVGARAEAFLLGTPIPGVPELTAPSIVVAEDLAPAETALLDPQLVLGLITQAGGRTSHTAILAAQRGLPAVVRASGVMDLRAGTVVAFDGDTGVVTVAPSAATIEALNARAEARARINDVTGPGATADGHAVALLANIGSVADAETAGDVEGVGLFRTEFVFLSADRAPTVNEQAQIYTDVLAPFGDRPVTVRTLDAGADKPLAFANLGAEPNPALGRRGLRLMTERPTLLADQLAALAEAQRRTGATVKVMAPMVATAAEAAEFAESAHAAGIEVAGTMIEVPAAALRARDVLAGCDFASLGTNDLAQYTMAADRLLGELSDLLDPFQPAVLDLIAVACDAGREAGKPIGVCGESAGDALMALVLAGLGVTSLSMAPSRVPLVRFALRQHTLEECRQMAVAARAASDAPSARAAVAALVSDSLRALL</sequence>
<evidence type="ECO:0000256" key="7">
    <source>
        <dbReference type="ARBA" id="ARBA00016544"/>
    </source>
</evidence>
<dbReference type="NCBIfam" id="TIGR01417">
    <property type="entry name" value="PTS_I_fam"/>
    <property type="match status" value="1"/>
</dbReference>
<evidence type="ECO:0000256" key="11">
    <source>
        <dbReference type="ARBA" id="ARBA00022679"/>
    </source>
</evidence>
<dbReference type="InterPro" id="IPR006318">
    <property type="entry name" value="PTS_EI-like"/>
</dbReference>
<feature type="domain" description="PEP-utilising enzyme mobile" evidence="21">
    <location>
        <begin position="157"/>
        <end position="227"/>
    </location>
</feature>
<dbReference type="GO" id="GO:0005737">
    <property type="term" value="C:cytoplasm"/>
    <property type="evidence" value="ECO:0007669"/>
    <property type="project" value="UniProtKB-SubCell"/>
</dbReference>
<dbReference type="GO" id="GO:0016301">
    <property type="term" value="F:kinase activity"/>
    <property type="evidence" value="ECO:0007669"/>
    <property type="project" value="UniProtKB-KW"/>
</dbReference>
<evidence type="ECO:0000313" key="24">
    <source>
        <dbReference type="EMBL" id="HJE52375.1"/>
    </source>
</evidence>
<dbReference type="PANTHER" id="PTHR46244">
    <property type="entry name" value="PHOSPHOENOLPYRUVATE-PROTEIN PHOSPHOTRANSFERASE"/>
    <property type="match status" value="1"/>
</dbReference>
<evidence type="ECO:0000259" key="21">
    <source>
        <dbReference type="Pfam" id="PF00391"/>
    </source>
</evidence>
<dbReference type="InterPro" id="IPR008731">
    <property type="entry name" value="PTS_EIN"/>
</dbReference>
<evidence type="ECO:0000256" key="4">
    <source>
        <dbReference type="ARBA" id="ARBA00004496"/>
    </source>
</evidence>
<gene>
    <name evidence="24" type="primary">ptsP</name>
    <name evidence="24" type="ORF">K8V15_10465</name>
</gene>
<protein>
    <recommendedName>
        <fullName evidence="7 17">Phosphoenolpyruvate-protein phosphotransferase</fullName>
        <ecNumber evidence="6 17">2.7.3.9</ecNumber>
    </recommendedName>
    <alternativeName>
        <fullName evidence="16 17">Phosphotransferase system, enzyme I</fullName>
    </alternativeName>
</protein>
<feature type="binding site" evidence="20">
    <location>
        <position position="440"/>
    </location>
    <ligand>
        <name>Mg(2+)</name>
        <dbReference type="ChEBI" id="CHEBI:18420"/>
    </ligand>
</feature>
<dbReference type="Pfam" id="PF00391">
    <property type="entry name" value="PEP-utilizers"/>
    <property type="match status" value="1"/>
</dbReference>
<name>A0A921ES01_9ACTN</name>
<feature type="active site" description="Proton donor" evidence="18">
    <location>
        <position position="487"/>
    </location>
</feature>
<comment type="cofactor">
    <cofactor evidence="2 17 20">
        <name>Mg(2+)</name>
        <dbReference type="ChEBI" id="CHEBI:18420"/>
    </cofactor>
</comment>
<feature type="binding site" evidence="19">
    <location>
        <position position="291"/>
    </location>
    <ligand>
        <name>phosphoenolpyruvate</name>
        <dbReference type="ChEBI" id="CHEBI:58702"/>
    </ligand>
</feature>
<comment type="caution">
    <text evidence="24">The sequence shown here is derived from an EMBL/GenBank/DDBJ whole genome shotgun (WGS) entry which is preliminary data.</text>
</comment>
<feature type="binding site" evidence="19">
    <location>
        <position position="327"/>
    </location>
    <ligand>
        <name>phosphoenolpyruvate</name>
        <dbReference type="ChEBI" id="CHEBI:58702"/>
    </ligand>
</feature>
<dbReference type="SUPFAM" id="SSF52009">
    <property type="entry name" value="Phosphohistidine domain"/>
    <property type="match status" value="1"/>
</dbReference>
<dbReference type="InterPro" id="IPR036618">
    <property type="entry name" value="PtsI_HPr-bd_sf"/>
</dbReference>
<keyword evidence="10 17" id="KW-0762">Sugar transport</keyword>
<dbReference type="PANTHER" id="PTHR46244:SF3">
    <property type="entry name" value="PHOSPHOENOLPYRUVATE-PROTEIN PHOSPHOTRANSFERASE"/>
    <property type="match status" value="1"/>
</dbReference>
<dbReference type="InterPro" id="IPR008279">
    <property type="entry name" value="PEP-util_enz_mobile_dom"/>
</dbReference>
<dbReference type="InterPro" id="IPR000121">
    <property type="entry name" value="PEP_util_C"/>
</dbReference>
<evidence type="ECO:0000256" key="19">
    <source>
        <dbReference type="PIRSR" id="PIRSR000732-2"/>
    </source>
</evidence>
<reference evidence="24" key="1">
    <citation type="journal article" date="2021" name="PeerJ">
        <title>Extensive microbial diversity within the chicken gut microbiome revealed by metagenomics and culture.</title>
        <authorList>
            <person name="Gilroy R."/>
            <person name="Ravi A."/>
            <person name="Getino M."/>
            <person name="Pursley I."/>
            <person name="Horton D.L."/>
            <person name="Alikhan N.F."/>
            <person name="Baker D."/>
            <person name="Gharbi K."/>
            <person name="Hall N."/>
            <person name="Watson M."/>
            <person name="Adriaenssens E.M."/>
            <person name="Foster-Nyarko E."/>
            <person name="Jarju S."/>
            <person name="Secka A."/>
            <person name="Antonio M."/>
            <person name="Oren A."/>
            <person name="Chaudhuri R.R."/>
            <person name="La Ragione R."/>
            <person name="Hildebrand F."/>
            <person name="Pallen M.J."/>
        </authorList>
    </citation>
    <scope>NUCLEOTIDE SEQUENCE</scope>
    <source>
        <strain evidence="24">ChiGjej3B3-7470</strain>
    </source>
</reference>
<evidence type="ECO:0000259" key="22">
    <source>
        <dbReference type="Pfam" id="PF02896"/>
    </source>
</evidence>
<evidence type="ECO:0000256" key="13">
    <source>
        <dbReference type="ARBA" id="ARBA00022723"/>
    </source>
</evidence>
<keyword evidence="15 17" id="KW-0460">Magnesium</keyword>
<dbReference type="GO" id="GO:0009401">
    <property type="term" value="P:phosphoenolpyruvate-dependent sugar phosphotransferase system"/>
    <property type="evidence" value="ECO:0007669"/>
    <property type="project" value="UniProtKB-KW"/>
</dbReference>
<comment type="function">
    <text evidence="3 17">General (non sugar-specific) component of the phosphoenolpyruvate-dependent sugar phosphotransferase system (sugar PTS). This major carbohydrate active-transport system catalyzes the phosphorylation of incoming sugar substrates concomitantly with their translocation across the cell membrane. Enzyme I transfers the phosphoryl group from phosphoenolpyruvate (PEP) to the phosphoryl carrier protein (HPr).</text>
</comment>
<feature type="domain" description="Phosphotransferase system enzyme I N-terminal" evidence="23">
    <location>
        <begin position="13"/>
        <end position="129"/>
    </location>
</feature>
<feature type="domain" description="PEP-utilising enzyme C-terminal" evidence="22">
    <location>
        <begin position="256"/>
        <end position="525"/>
    </location>
</feature>
<keyword evidence="13 17" id="KW-0479">Metal-binding</keyword>
<evidence type="ECO:0000256" key="15">
    <source>
        <dbReference type="ARBA" id="ARBA00022842"/>
    </source>
</evidence>
<keyword evidence="14 17" id="KW-0418">Kinase</keyword>
<keyword evidence="11 17" id="KW-0808">Transferase</keyword>
<evidence type="ECO:0000256" key="10">
    <source>
        <dbReference type="ARBA" id="ARBA00022597"/>
    </source>
</evidence>
<evidence type="ECO:0000256" key="18">
    <source>
        <dbReference type="PIRSR" id="PIRSR000732-1"/>
    </source>
</evidence>
<dbReference type="SUPFAM" id="SSF47831">
    <property type="entry name" value="Enzyme I of the PEP:sugar phosphotransferase system HPr-binding (sub)domain"/>
    <property type="match status" value="1"/>
</dbReference>
<organism evidence="24 25">
    <name type="scientific">Tessaracoccus flavescens</name>
    <dbReference type="NCBI Taxonomy" id="399497"/>
    <lineage>
        <taxon>Bacteria</taxon>
        <taxon>Bacillati</taxon>
        <taxon>Actinomycetota</taxon>
        <taxon>Actinomycetes</taxon>
        <taxon>Propionibacteriales</taxon>
        <taxon>Propionibacteriaceae</taxon>
        <taxon>Tessaracoccus</taxon>
    </lineage>
</organism>
<accession>A0A921ES01</accession>
<evidence type="ECO:0000256" key="3">
    <source>
        <dbReference type="ARBA" id="ARBA00002728"/>
    </source>
</evidence>
<comment type="subcellular location">
    <subcellularLocation>
        <location evidence="4 17">Cytoplasm</location>
    </subcellularLocation>
</comment>